<sequence length="49" mass="6214">MVCFCAIIWNTWLERNRRIFQNKEKEIDEIIHISYMNYKEWLGIDHFYC</sequence>
<proteinExistence type="predicted"/>
<evidence type="ECO:0000313" key="2">
    <source>
        <dbReference type="Proteomes" id="UP000464620"/>
    </source>
</evidence>
<gene>
    <name evidence="1" type="ORF">DS421_19g672460</name>
</gene>
<evidence type="ECO:0000313" key="1">
    <source>
        <dbReference type="EMBL" id="QHN79730.1"/>
    </source>
</evidence>
<dbReference type="Proteomes" id="UP000464620">
    <property type="component" value="Chromosome B09"/>
</dbReference>
<dbReference type="EMBL" id="CP031001">
    <property type="protein sequence ID" value="QHN79730.1"/>
    <property type="molecule type" value="Genomic_DNA"/>
</dbReference>
<protein>
    <submittedName>
        <fullName evidence="1">Uncharacterized protein</fullName>
    </submittedName>
</protein>
<accession>A0A6B9VDH9</accession>
<organism evidence="1 2">
    <name type="scientific">Arachis hypogaea</name>
    <name type="common">Peanut</name>
    <dbReference type="NCBI Taxonomy" id="3818"/>
    <lineage>
        <taxon>Eukaryota</taxon>
        <taxon>Viridiplantae</taxon>
        <taxon>Streptophyta</taxon>
        <taxon>Embryophyta</taxon>
        <taxon>Tracheophyta</taxon>
        <taxon>Spermatophyta</taxon>
        <taxon>Magnoliopsida</taxon>
        <taxon>eudicotyledons</taxon>
        <taxon>Gunneridae</taxon>
        <taxon>Pentapetalae</taxon>
        <taxon>rosids</taxon>
        <taxon>fabids</taxon>
        <taxon>Fabales</taxon>
        <taxon>Fabaceae</taxon>
        <taxon>Papilionoideae</taxon>
        <taxon>50 kb inversion clade</taxon>
        <taxon>dalbergioids sensu lato</taxon>
        <taxon>Dalbergieae</taxon>
        <taxon>Pterocarpus clade</taxon>
        <taxon>Arachis</taxon>
    </lineage>
</organism>
<name>A0A6B9VDH9_ARAHY</name>
<dbReference type="AlphaFoldDB" id="A0A6B9VDH9"/>
<reference evidence="1 2" key="1">
    <citation type="submission" date="2020-01" db="EMBL/GenBank/DDBJ databases">
        <title>Genome sequence of Arachis hypogaea, cultivar Shitouqi.</title>
        <authorList>
            <person name="Zhuang W."/>
            <person name="Chen H."/>
            <person name="Varshney R."/>
            <person name="Wang D."/>
            <person name="Ming R."/>
        </authorList>
    </citation>
    <scope>NUCLEOTIDE SEQUENCE [LARGE SCALE GENOMIC DNA]</scope>
    <source>
        <tissue evidence="1">Young leaf</tissue>
    </source>
</reference>